<sequence length="451" mass="51419">MNCLAFLDPKIDIIQDSLQSYLSEQEITEDYSNQKQKDELLYEIHRILTQRFTQDSLQYVMATLSLSSFYYSVGRFNDAHKLLFNTLLPIVNDHEDDPSFTILYPSVYYGIHLSKQRLLETLDAKGQQNSPTLIRTIQDEHYSKDKQYYLKKAVLASLSQCAFPPSRLKSLDNLPKHLKNSPSIFHNPSQTGLNIPPIALCEFHLIPITLMLSEKEGNSAISTDSILSWIYQALFIAEQHADTHPGTFVEALRIFGHQLQENDLGDGASLLEEAYHEAKKRLAANDLILLKTATEWASVLSKSDLHEAYDILSEAIMDFEDHFSNPKLVPALTRAFRVFDQLCLQLGEYKLALEVSQRLCEEEEAIMQRILCSQVLALSDAPHPHYCLAQAQKMTGEALFQLRQFEQARHYFILALDNYESDLKPGSEEIVLLEEVIRNLDVVLFGEEGST</sequence>
<evidence type="ECO:0000313" key="2">
    <source>
        <dbReference type="Proteomes" id="UP001281761"/>
    </source>
</evidence>
<dbReference type="InterPro" id="IPR011990">
    <property type="entry name" value="TPR-like_helical_dom_sf"/>
</dbReference>
<dbReference type="Proteomes" id="UP001281761">
    <property type="component" value="Unassembled WGS sequence"/>
</dbReference>
<organism evidence="1 2">
    <name type="scientific">Blattamonas nauphoetae</name>
    <dbReference type="NCBI Taxonomy" id="2049346"/>
    <lineage>
        <taxon>Eukaryota</taxon>
        <taxon>Metamonada</taxon>
        <taxon>Preaxostyla</taxon>
        <taxon>Oxymonadida</taxon>
        <taxon>Blattamonas</taxon>
    </lineage>
</organism>
<protein>
    <recommendedName>
        <fullName evidence="3">Tetratricopeptide repeat protein</fullName>
    </recommendedName>
</protein>
<evidence type="ECO:0008006" key="3">
    <source>
        <dbReference type="Google" id="ProtNLM"/>
    </source>
</evidence>
<accession>A0ABQ9XHG1</accession>
<dbReference type="EMBL" id="JARBJD010000111">
    <property type="protein sequence ID" value="KAK2951892.1"/>
    <property type="molecule type" value="Genomic_DNA"/>
</dbReference>
<keyword evidence="2" id="KW-1185">Reference proteome</keyword>
<proteinExistence type="predicted"/>
<comment type="caution">
    <text evidence="1">The sequence shown here is derived from an EMBL/GenBank/DDBJ whole genome shotgun (WGS) entry which is preliminary data.</text>
</comment>
<gene>
    <name evidence="1" type="ORF">BLNAU_13128</name>
</gene>
<reference evidence="1 2" key="1">
    <citation type="journal article" date="2022" name="bioRxiv">
        <title>Genomics of Preaxostyla Flagellates Illuminates Evolutionary Transitions and the Path Towards Mitochondrial Loss.</title>
        <authorList>
            <person name="Novak L.V.F."/>
            <person name="Treitli S.C."/>
            <person name="Pyrih J."/>
            <person name="Halakuc P."/>
            <person name="Pipaliya S.V."/>
            <person name="Vacek V."/>
            <person name="Brzon O."/>
            <person name="Soukal P."/>
            <person name="Eme L."/>
            <person name="Dacks J.B."/>
            <person name="Karnkowska A."/>
            <person name="Elias M."/>
            <person name="Hampl V."/>
        </authorList>
    </citation>
    <scope>NUCLEOTIDE SEQUENCE [LARGE SCALE GENOMIC DNA]</scope>
    <source>
        <strain evidence="1">NAU3</strain>
        <tissue evidence="1">Gut</tissue>
    </source>
</reference>
<evidence type="ECO:0000313" key="1">
    <source>
        <dbReference type="EMBL" id="KAK2951892.1"/>
    </source>
</evidence>
<dbReference type="SUPFAM" id="SSF48452">
    <property type="entry name" value="TPR-like"/>
    <property type="match status" value="1"/>
</dbReference>
<name>A0ABQ9XHG1_9EUKA</name>